<protein>
    <submittedName>
        <fullName evidence="4">DUF4190 domain-containing protein</fullName>
    </submittedName>
</protein>
<evidence type="ECO:0000313" key="4">
    <source>
        <dbReference type="EMBL" id="MDQ4213338.1"/>
    </source>
</evidence>
<evidence type="ECO:0000256" key="1">
    <source>
        <dbReference type="SAM" id="MobiDB-lite"/>
    </source>
</evidence>
<feature type="compositionally biased region" description="Low complexity" evidence="1">
    <location>
        <begin position="1"/>
        <end position="13"/>
    </location>
</feature>
<dbReference type="Pfam" id="PF13828">
    <property type="entry name" value="DUF4190"/>
    <property type="match status" value="1"/>
</dbReference>
<comment type="caution">
    <text evidence="4">The sequence shown here is derived from an EMBL/GenBank/DDBJ whole genome shotgun (WGS) entry which is preliminary data.</text>
</comment>
<keyword evidence="2" id="KW-0812">Transmembrane</keyword>
<keyword evidence="2" id="KW-0472">Membrane</keyword>
<sequence length="223" mass="22596">MSNDQGGYPQQPGQEPPADPGVPGPPQQPAYPGAAPAPQQPAYPVYPAPAQPAAPPQPAPPQGAPAYPGATQPSAPTYPAPAYPAPAYPGAAPQAPVYPGAGAPGAPVYGQQYGQQYGQPYGQPYAVPKKSNGLAVASMICGIASAVFCWAYLILPLLLGIPAVIMGHISLKRIKNDPQLGGRPLAITGLITGYAGIGLGVIVGAFIIVAIFYAVSLSNTYGY</sequence>
<feature type="compositionally biased region" description="Pro residues" evidence="1">
    <location>
        <begin position="38"/>
        <end position="63"/>
    </location>
</feature>
<feature type="compositionally biased region" description="Low complexity" evidence="1">
    <location>
        <begin position="64"/>
        <end position="75"/>
    </location>
</feature>
<feature type="transmembrane region" description="Helical" evidence="2">
    <location>
        <begin position="185"/>
        <end position="215"/>
    </location>
</feature>
<keyword evidence="2" id="KW-1133">Transmembrane helix</keyword>
<name>A0ABU0XDY5_9MICO</name>
<keyword evidence="5" id="KW-1185">Reference proteome</keyword>
<feature type="domain" description="DUF4190" evidence="3">
    <location>
        <begin position="134"/>
        <end position="202"/>
    </location>
</feature>
<organism evidence="4 5">
    <name type="scientific">Microbacterium capsulatum</name>
    <dbReference type="NCBI Taxonomy" id="3041921"/>
    <lineage>
        <taxon>Bacteria</taxon>
        <taxon>Bacillati</taxon>
        <taxon>Actinomycetota</taxon>
        <taxon>Actinomycetes</taxon>
        <taxon>Micrococcales</taxon>
        <taxon>Microbacteriaceae</taxon>
        <taxon>Microbacterium</taxon>
    </lineage>
</organism>
<accession>A0ABU0XDY5</accession>
<dbReference type="EMBL" id="JAVFCB010000002">
    <property type="protein sequence ID" value="MDQ4213338.1"/>
    <property type="molecule type" value="Genomic_DNA"/>
</dbReference>
<reference evidence="4 5" key="1">
    <citation type="submission" date="2023-08" db="EMBL/GenBank/DDBJ databases">
        <title>Microbacterium sp. nov., isolated from a waste landfill.</title>
        <authorList>
            <person name="Wen W."/>
        </authorList>
    </citation>
    <scope>NUCLEOTIDE SEQUENCE [LARGE SCALE GENOMIC DNA]</scope>
    <source>
        <strain evidence="4 5">ASV81</strain>
    </source>
</reference>
<dbReference type="Proteomes" id="UP001230289">
    <property type="component" value="Unassembled WGS sequence"/>
</dbReference>
<evidence type="ECO:0000313" key="5">
    <source>
        <dbReference type="Proteomes" id="UP001230289"/>
    </source>
</evidence>
<gene>
    <name evidence="4" type="ORF">RBR11_05370</name>
</gene>
<dbReference type="InterPro" id="IPR025241">
    <property type="entry name" value="DUF4190"/>
</dbReference>
<feature type="compositionally biased region" description="Pro residues" evidence="1">
    <location>
        <begin position="14"/>
        <end position="29"/>
    </location>
</feature>
<proteinExistence type="predicted"/>
<evidence type="ECO:0000256" key="2">
    <source>
        <dbReference type="SAM" id="Phobius"/>
    </source>
</evidence>
<feature type="transmembrane region" description="Helical" evidence="2">
    <location>
        <begin position="134"/>
        <end position="165"/>
    </location>
</feature>
<dbReference type="RefSeq" id="WP_308488267.1">
    <property type="nucleotide sequence ID" value="NZ_JAVFCB010000002.1"/>
</dbReference>
<evidence type="ECO:0000259" key="3">
    <source>
        <dbReference type="Pfam" id="PF13828"/>
    </source>
</evidence>
<feature type="region of interest" description="Disordered" evidence="1">
    <location>
        <begin position="1"/>
        <end position="75"/>
    </location>
</feature>